<evidence type="ECO:0000313" key="1">
    <source>
        <dbReference type="EMBL" id="TDE35640.1"/>
    </source>
</evidence>
<accession>A0A4R5EML7</accession>
<reference evidence="1 2" key="1">
    <citation type="submission" date="2019-03" db="EMBL/GenBank/DDBJ databases">
        <authorList>
            <person name="Zhang S."/>
        </authorList>
    </citation>
    <scope>NUCLEOTIDE SEQUENCE [LARGE SCALE GENOMIC DNA]</scope>
    <source>
        <strain evidence="1 2">S4J41</strain>
    </source>
</reference>
<comment type="caution">
    <text evidence="1">The sequence shown here is derived from an EMBL/GenBank/DDBJ whole genome shotgun (WGS) entry which is preliminary data.</text>
</comment>
<sequence>MLGPIEQLYQKGLLPGFSSVTTRIRYYSFHAWWLTRYADAKGGQSTSQEIFQDHTRRVEALFALSGLAAKPDETGLAGYFFARDKLAEAVDPVDFRRETDRQSGEKDRYLSPMGGAFPGIYAGQMEEIGLISKAKNHDLMVPTKLGRRLAAAFEAVIKDQGDAFLAVAEEGVVSRDDLARFSVFAPSGIDPHGEEAELLRALLMGYEGPEDSGECRGATLRAILEMAAAHEDAGFRNGVSANGLRWEWHAQRDSAVTDVVKLWAAYQAGDVLRTSYEALLRHATLILEEYPDGTSLSGLVGEISAPLSGQSFRNWRGGVDEAYRETDFEELQESALVRGASLDEIIAPVARLARLWSEDMDVLEDAYPPTNEGQTVYSELKLIKKLDSASAERGFAQILDERVIRRHLRVAARKFHGQNNYTFLIEAESGTVRARESRTVEASGPRLGTAVQFLNDICLLKDGRITALGRRWMHRRENSLGGSA</sequence>
<protein>
    <submittedName>
        <fullName evidence="1">Uncharacterized protein</fullName>
    </submittedName>
</protein>
<gene>
    <name evidence="1" type="ORF">E1B25_16940</name>
</gene>
<name>A0A4R5EML7_9RHOB</name>
<dbReference type="Proteomes" id="UP000294662">
    <property type="component" value="Unassembled WGS sequence"/>
</dbReference>
<dbReference type="EMBL" id="SMFP01000012">
    <property type="protein sequence ID" value="TDE35640.1"/>
    <property type="molecule type" value="Genomic_DNA"/>
</dbReference>
<evidence type="ECO:0000313" key="2">
    <source>
        <dbReference type="Proteomes" id="UP000294662"/>
    </source>
</evidence>
<organism evidence="1 2">
    <name type="scientific">Antarcticimicrobium sediminis</name>
    <dbReference type="NCBI Taxonomy" id="2546227"/>
    <lineage>
        <taxon>Bacteria</taxon>
        <taxon>Pseudomonadati</taxon>
        <taxon>Pseudomonadota</taxon>
        <taxon>Alphaproteobacteria</taxon>
        <taxon>Rhodobacterales</taxon>
        <taxon>Paracoccaceae</taxon>
        <taxon>Antarcticimicrobium</taxon>
    </lineage>
</organism>
<dbReference type="AlphaFoldDB" id="A0A4R5EML7"/>
<proteinExistence type="predicted"/>
<keyword evidence="2" id="KW-1185">Reference proteome</keyword>